<dbReference type="GO" id="GO:0008270">
    <property type="term" value="F:zinc ion binding"/>
    <property type="evidence" value="ECO:0007669"/>
    <property type="project" value="UniProtKB-KW"/>
</dbReference>
<proteinExistence type="predicted"/>
<dbReference type="InterPro" id="IPR004146">
    <property type="entry name" value="DC1"/>
</dbReference>
<evidence type="ECO:0000256" key="2">
    <source>
        <dbReference type="ARBA" id="ARBA00022737"/>
    </source>
</evidence>
<evidence type="ECO:0000256" key="3">
    <source>
        <dbReference type="ARBA" id="ARBA00022771"/>
    </source>
</evidence>
<evidence type="ECO:0000256" key="1">
    <source>
        <dbReference type="ARBA" id="ARBA00022723"/>
    </source>
</evidence>
<keyword evidence="2" id="KW-0677">Repeat</keyword>
<dbReference type="EMBL" id="JAVXUP010002357">
    <property type="protein sequence ID" value="KAK3003816.1"/>
    <property type="molecule type" value="Genomic_DNA"/>
</dbReference>
<feature type="domain" description="Zinc finger PHD-type" evidence="5">
    <location>
        <begin position="30"/>
        <end position="87"/>
    </location>
</feature>
<gene>
    <name evidence="6" type="ORF">RJ639_018960</name>
</gene>
<sequence>MELQHFSHEHPLFFREFTANEDGGDEEACRCGGCSEVISGASYGCSRCEFFLHKLCAELPRELEHPTHPEHPLTLRVSKGCLCDVCDNDWRNFTYTCSLCNFDMDIICASATERKIDHPSHKHPLTPVRRTALLRCYACGHKHEGTWYQCTTCVHFWIHRDCASTRSTIERSDHVHPLTLSYTLPSRYTTFSVSCEICRKTLRRIYWVYYCGKCRYFIHVKCAPPEIGLPRYFDFSLPSRGKFLISLSLGTQSSRVSLVIQVSDVSSILHEF</sequence>
<protein>
    <recommendedName>
        <fullName evidence="5">Zinc finger PHD-type domain-containing protein</fullName>
    </recommendedName>
</protein>
<dbReference type="Proteomes" id="UP001188597">
    <property type="component" value="Unassembled WGS sequence"/>
</dbReference>
<keyword evidence="3" id="KW-0863">Zinc-finger</keyword>
<keyword evidence="4" id="KW-0862">Zinc</keyword>
<dbReference type="PANTHER" id="PTHR32410:SF216">
    <property type="entry name" value="PHORBOL-ESTER_DAG-TYPE DOMAIN-CONTAINING PROTEIN"/>
    <property type="match status" value="1"/>
</dbReference>
<dbReference type="InterPro" id="IPR053192">
    <property type="entry name" value="Vacuole_Formation_Reg"/>
</dbReference>
<feature type="domain" description="Zinc finger PHD-type" evidence="5">
    <location>
        <begin position="135"/>
        <end position="199"/>
    </location>
</feature>
<dbReference type="SUPFAM" id="SSF57889">
    <property type="entry name" value="Cysteine-rich domain"/>
    <property type="match status" value="3"/>
</dbReference>
<dbReference type="Pfam" id="PF03107">
    <property type="entry name" value="C1_2"/>
    <property type="match status" value="4"/>
</dbReference>
<evidence type="ECO:0000313" key="6">
    <source>
        <dbReference type="EMBL" id="KAK3003816.1"/>
    </source>
</evidence>
<organism evidence="6 7">
    <name type="scientific">Escallonia herrerae</name>
    <dbReference type="NCBI Taxonomy" id="1293975"/>
    <lineage>
        <taxon>Eukaryota</taxon>
        <taxon>Viridiplantae</taxon>
        <taxon>Streptophyta</taxon>
        <taxon>Embryophyta</taxon>
        <taxon>Tracheophyta</taxon>
        <taxon>Spermatophyta</taxon>
        <taxon>Magnoliopsida</taxon>
        <taxon>eudicotyledons</taxon>
        <taxon>Gunneridae</taxon>
        <taxon>Pentapetalae</taxon>
        <taxon>asterids</taxon>
        <taxon>campanulids</taxon>
        <taxon>Escalloniales</taxon>
        <taxon>Escalloniaceae</taxon>
        <taxon>Escallonia</taxon>
    </lineage>
</organism>
<keyword evidence="1" id="KW-0479">Metal-binding</keyword>
<accession>A0AA88V8B4</accession>
<dbReference type="InterPro" id="IPR001965">
    <property type="entry name" value="Znf_PHD"/>
</dbReference>
<dbReference type="InterPro" id="IPR046349">
    <property type="entry name" value="C1-like_sf"/>
</dbReference>
<keyword evidence="7" id="KW-1185">Reference proteome</keyword>
<evidence type="ECO:0000313" key="7">
    <source>
        <dbReference type="Proteomes" id="UP001188597"/>
    </source>
</evidence>
<evidence type="ECO:0000256" key="4">
    <source>
        <dbReference type="ARBA" id="ARBA00022833"/>
    </source>
</evidence>
<dbReference type="PANTHER" id="PTHR32410">
    <property type="entry name" value="CYSTEINE/HISTIDINE-RICH C1 DOMAIN FAMILY PROTEIN"/>
    <property type="match status" value="1"/>
</dbReference>
<reference evidence="6" key="1">
    <citation type="submission" date="2022-12" db="EMBL/GenBank/DDBJ databases">
        <title>Draft genome assemblies for two species of Escallonia (Escalloniales).</title>
        <authorList>
            <person name="Chanderbali A."/>
            <person name="Dervinis C."/>
            <person name="Anghel I."/>
            <person name="Soltis D."/>
            <person name="Soltis P."/>
            <person name="Zapata F."/>
        </authorList>
    </citation>
    <scope>NUCLEOTIDE SEQUENCE</scope>
    <source>
        <strain evidence="6">UCBG64.0493</strain>
        <tissue evidence="6">Leaf</tissue>
    </source>
</reference>
<evidence type="ECO:0000259" key="5">
    <source>
        <dbReference type="SMART" id="SM00249"/>
    </source>
</evidence>
<name>A0AA88V8B4_9ASTE</name>
<dbReference type="AlphaFoldDB" id="A0AA88V8B4"/>
<dbReference type="SMART" id="SM00249">
    <property type="entry name" value="PHD"/>
    <property type="match status" value="2"/>
</dbReference>
<comment type="caution">
    <text evidence="6">The sequence shown here is derived from an EMBL/GenBank/DDBJ whole genome shotgun (WGS) entry which is preliminary data.</text>
</comment>